<dbReference type="Gene3D" id="3.40.50.720">
    <property type="entry name" value="NAD(P)-binding Rossmann-like Domain"/>
    <property type="match status" value="1"/>
</dbReference>
<dbReference type="InterPro" id="IPR052184">
    <property type="entry name" value="SDR_enzymes"/>
</dbReference>
<dbReference type="PANTHER" id="PTHR45458">
    <property type="entry name" value="SHORT-CHAIN DEHYDROGENASE/REDUCTASE SDR"/>
    <property type="match status" value="1"/>
</dbReference>
<evidence type="ECO:0000256" key="1">
    <source>
        <dbReference type="RuleBase" id="RU000363"/>
    </source>
</evidence>
<dbReference type="RefSeq" id="WP_369726273.1">
    <property type="nucleotide sequence ID" value="NZ_CP165734.1"/>
</dbReference>
<name>A0AB39XTX2_9BRAD</name>
<dbReference type="CDD" id="cd05325">
    <property type="entry name" value="carb_red_sniffer_like_SDR_c"/>
    <property type="match status" value="1"/>
</dbReference>
<dbReference type="GO" id="GO:0016616">
    <property type="term" value="F:oxidoreductase activity, acting on the CH-OH group of donors, NAD or NADP as acceptor"/>
    <property type="evidence" value="ECO:0007669"/>
    <property type="project" value="TreeGrafter"/>
</dbReference>
<dbReference type="Pfam" id="PF00106">
    <property type="entry name" value="adh_short"/>
    <property type="match status" value="1"/>
</dbReference>
<dbReference type="PRINTS" id="PR00081">
    <property type="entry name" value="GDHRDH"/>
</dbReference>
<organism evidence="2">
    <name type="scientific">Bradyrhizobium sp. LLZ17</name>
    <dbReference type="NCBI Taxonomy" id="3239388"/>
    <lineage>
        <taxon>Bacteria</taxon>
        <taxon>Pseudomonadati</taxon>
        <taxon>Pseudomonadota</taxon>
        <taxon>Alphaproteobacteria</taxon>
        <taxon>Hyphomicrobiales</taxon>
        <taxon>Nitrobacteraceae</taxon>
        <taxon>Bradyrhizobium</taxon>
    </lineage>
</organism>
<dbReference type="InterPro" id="IPR036291">
    <property type="entry name" value="NAD(P)-bd_dom_sf"/>
</dbReference>
<comment type="similarity">
    <text evidence="1">Belongs to the short-chain dehydrogenases/reductases (SDR) family.</text>
</comment>
<dbReference type="PRINTS" id="PR00080">
    <property type="entry name" value="SDRFAMILY"/>
</dbReference>
<accession>A0AB39XTX2</accession>
<reference evidence="2" key="1">
    <citation type="submission" date="2024-08" db="EMBL/GenBank/DDBJ databases">
        <authorList>
            <person name="Chaddad Z."/>
            <person name="Lamrabet M."/>
            <person name="Bouhnik O."/>
            <person name="Alami S."/>
            <person name="Wipf D."/>
            <person name="Courty P.E."/>
            <person name="Missbah El Idrissi M."/>
        </authorList>
    </citation>
    <scope>NUCLEOTIDE SEQUENCE</scope>
    <source>
        <strain evidence="2">LLZ17</strain>
    </source>
</reference>
<gene>
    <name evidence="2" type="ORF">AB8Z38_17635</name>
</gene>
<proteinExistence type="inferred from homology"/>
<dbReference type="PANTHER" id="PTHR45458:SF1">
    <property type="entry name" value="SHORT CHAIN DEHYDROGENASE"/>
    <property type="match status" value="1"/>
</dbReference>
<dbReference type="AlphaFoldDB" id="A0AB39XTX2"/>
<evidence type="ECO:0000313" key="2">
    <source>
        <dbReference type="EMBL" id="XDV60929.1"/>
    </source>
</evidence>
<dbReference type="SUPFAM" id="SSF51735">
    <property type="entry name" value="NAD(P)-binding Rossmann-fold domains"/>
    <property type="match status" value="1"/>
</dbReference>
<sequence length="243" mass="25689">MKTVLITGANRGVGLALVRQYAVDESDVIACCREPAKADELQDFAESSGGRVRIVQLDVGGPTSITALKSTLGDAPIDIVINNAGINGTPKDQSAARIDPENWVTTMRVNALGPILISQALIDNLKRGSEKKLVAISSAYGSSGKYFGEGYASASNRYAYRASKAALNNGMRGLARDWADDGVLVGILDPGFVRTGMAGESALGSSSSISPDESARGIKDRIRLLGPETSGVFQRFWGEPIPW</sequence>
<dbReference type="EMBL" id="CP165734">
    <property type="protein sequence ID" value="XDV60929.1"/>
    <property type="molecule type" value="Genomic_DNA"/>
</dbReference>
<dbReference type="InterPro" id="IPR002347">
    <property type="entry name" value="SDR_fam"/>
</dbReference>
<protein>
    <submittedName>
        <fullName evidence="2">SDR family oxidoreductase</fullName>
    </submittedName>
</protein>